<dbReference type="AlphaFoldDB" id="A0ABD1ERV5"/>
<proteinExistence type="inferred from homology"/>
<gene>
    <name evidence="3" type="ORF">ABEB36_006824</name>
</gene>
<dbReference type="InterPro" id="IPR051522">
    <property type="entry name" value="ISC_assembly_LYR"/>
</dbReference>
<comment type="similarity">
    <text evidence="1">Belongs to the complex I LYR family.</text>
</comment>
<keyword evidence="4" id="KW-1185">Reference proteome</keyword>
<organism evidence="3 4">
    <name type="scientific">Hypothenemus hampei</name>
    <name type="common">Coffee berry borer</name>
    <dbReference type="NCBI Taxonomy" id="57062"/>
    <lineage>
        <taxon>Eukaryota</taxon>
        <taxon>Metazoa</taxon>
        <taxon>Ecdysozoa</taxon>
        <taxon>Arthropoda</taxon>
        <taxon>Hexapoda</taxon>
        <taxon>Insecta</taxon>
        <taxon>Pterygota</taxon>
        <taxon>Neoptera</taxon>
        <taxon>Endopterygota</taxon>
        <taxon>Coleoptera</taxon>
        <taxon>Polyphaga</taxon>
        <taxon>Cucujiformia</taxon>
        <taxon>Curculionidae</taxon>
        <taxon>Scolytinae</taxon>
        <taxon>Hypothenemus</taxon>
    </lineage>
</organism>
<sequence>MVPKSQILNLYKSLLRESQKFASYNFRSYAVRRVRDAFREFQNMQDPEIIRNKLSEAYKNLEIIKRQALISQMYQSDKLVIENIPRSIKS</sequence>
<dbReference type="EMBL" id="JBDJPC010000005">
    <property type="protein sequence ID" value="KAL1501517.1"/>
    <property type="molecule type" value="Genomic_DNA"/>
</dbReference>
<dbReference type="InterPro" id="IPR045297">
    <property type="entry name" value="Complex1_LYR_LYRM4"/>
</dbReference>
<reference evidence="3 4" key="1">
    <citation type="submission" date="2024-05" db="EMBL/GenBank/DDBJ databases">
        <title>Genetic variation in Jamaican populations of the coffee berry borer (Hypothenemus hampei).</title>
        <authorList>
            <person name="Errbii M."/>
            <person name="Myrie A."/>
        </authorList>
    </citation>
    <scope>NUCLEOTIDE SEQUENCE [LARGE SCALE GENOMIC DNA]</scope>
    <source>
        <strain evidence="3">JA-Hopewell-2020-01-JO</strain>
        <tissue evidence="3">Whole body</tissue>
    </source>
</reference>
<dbReference type="CDD" id="cd20264">
    <property type="entry name" value="Complex1_LYR_LYRM4"/>
    <property type="match status" value="1"/>
</dbReference>
<evidence type="ECO:0000313" key="4">
    <source>
        <dbReference type="Proteomes" id="UP001566132"/>
    </source>
</evidence>
<comment type="caution">
    <text evidence="3">The sequence shown here is derived from an EMBL/GenBank/DDBJ whole genome shotgun (WGS) entry which is preliminary data.</text>
</comment>
<evidence type="ECO:0000313" key="3">
    <source>
        <dbReference type="EMBL" id="KAL1501517.1"/>
    </source>
</evidence>
<feature type="domain" description="Complex 1 LYR protein" evidence="2">
    <location>
        <begin position="6"/>
        <end position="62"/>
    </location>
</feature>
<evidence type="ECO:0000259" key="2">
    <source>
        <dbReference type="Pfam" id="PF05347"/>
    </source>
</evidence>
<dbReference type="Proteomes" id="UP001566132">
    <property type="component" value="Unassembled WGS sequence"/>
</dbReference>
<name>A0ABD1ERV5_HYPHA</name>
<dbReference type="PANTHER" id="PTHR13166">
    <property type="entry name" value="PROTEIN C6ORF149"/>
    <property type="match status" value="1"/>
</dbReference>
<evidence type="ECO:0000256" key="1">
    <source>
        <dbReference type="ARBA" id="ARBA00009508"/>
    </source>
</evidence>
<dbReference type="InterPro" id="IPR008011">
    <property type="entry name" value="Complex1_LYR_dom"/>
</dbReference>
<dbReference type="PANTHER" id="PTHR13166:SF7">
    <property type="entry name" value="LYR MOTIF-CONTAINING PROTEIN 4"/>
    <property type="match status" value="1"/>
</dbReference>
<protein>
    <recommendedName>
        <fullName evidence="2">Complex 1 LYR protein domain-containing protein</fullName>
    </recommendedName>
</protein>
<accession>A0ABD1ERV5</accession>
<dbReference type="Pfam" id="PF05347">
    <property type="entry name" value="Complex1_LYR"/>
    <property type="match status" value="1"/>
</dbReference>